<reference evidence="2" key="2">
    <citation type="submission" date="2017-11" db="EMBL/GenBank/DDBJ databases">
        <title>Coralsnake Venomics: Analyses of Venom Gland Transcriptomes and Proteomes of Six Brazilian Taxa.</title>
        <authorList>
            <person name="Aird S.D."/>
            <person name="Jorge da Silva N."/>
            <person name="Qiu L."/>
            <person name="Villar-Briones A."/>
            <person name="Aparecida-Saddi V."/>
            <person name="Campos-Telles M.P."/>
            <person name="Grau M."/>
            <person name="Mikheyev A.S."/>
        </authorList>
    </citation>
    <scope>NUCLEOTIDE SEQUENCE</scope>
    <source>
        <tissue evidence="2">Venom_gland</tissue>
    </source>
</reference>
<evidence type="ECO:0000313" key="2">
    <source>
        <dbReference type="EMBL" id="LAB23215.1"/>
    </source>
</evidence>
<evidence type="ECO:0000256" key="1">
    <source>
        <dbReference type="SAM" id="MobiDB-lite"/>
    </source>
</evidence>
<feature type="region of interest" description="Disordered" evidence="1">
    <location>
        <begin position="51"/>
        <end position="74"/>
    </location>
</feature>
<name>A0A2D4LQ74_9SAUR</name>
<dbReference type="AlphaFoldDB" id="A0A2D4LQ74"/>
<reference evidence="2" key="1">
    <citation type="submission" date="2017-07" db="EMBL/GenBank/DDBJ databases">
        <authorList>
            <person name="Mikheyev A."/>
            <person name="Grau M."/>
        </authorList>
    </citation>
    <scope>NUCLEOTIDE SEQUENCE</scope>
    <source>
        <tissue evidence="2">Venom_gland</tissue>
    </source>
</reference>
<organism evidence="2">
    <name type="scientific">Micrurus spixii</name>
    <name type="common">Amazon coral snake</name>
    <dbReference type="NCBI Taxonomy" id="129469"/>
    <lineage>
        <taxon>Eukaryota</taxon>
        <taxon>Metazoa</taxon>
        <taxon>Chordata</taxon>
        <taxon>Craniata</taxon>
        <taxon>Vertebrata</taxon>
        <taxon>Euteleostomi</taxon>
        <taxon>Lepidosauria</taxon>
        <taxon>Squamata</taxon>
        <taxon>Bifurcata</taxon>
        <taxon>Unidentata</taxon>
        <taxon>Episquamata</taxon>
        <taxon>Toxicofera</taxon>
        <taxon>Serpentes</taxon>
        <taxon>Colubroidea</taxon>
        <taxon>Elapidae</taxon>
        <taxon>Elapinae</taxon>
        <taxon>Micrurus</taxon>
    </lineage>
</organism>
<accession>A0A2D4LQ74</accession>
<sequence>MYYHLGITFLICLFYYNQENLLKAAEVIVFHHYFSSYGSILITEKKKRKEVPFRPHTRKEERERGGVDNCDNQDATEGKIQHLKSTWKKQTCSVWHGMDELRNY</sequence>
<protein>
    <submittedName>
        <fullName evidence="2">Uncharacterized protein</fullName>
    </submittedName>
</protein>
<proteinExistence type="predicted"/>
<dbReference type="EMBL" id="IACM01032362">
    <property type="protein sequence ID" value="LAB23215.1"/>
    <property type="molecule type" value="Transcribed_RNA"/>
</dbReference>
<feature type="compositionally biased region" description="Basic and acidic residues" evidence="1">
    <location>
        <begin position="51"/>
        <end position="66"/>
    </location>
</feature>